<dbReference type="OrthoDB" id="2967172at2"/>
<gene>
    <name evidence="1" type="ORF">DLJ74_06630</name>
</gene>
<dbReference type="Proteomes" id="UP000245624">
    <property type="component" value="Unassembled WGS sequence"/>
</dbReference>
<name>A0A317L031_9BACI</name>
<protein>
    <submittedName>
        <fullName evidence="1">DUF4247 domain-containing protein</fullName>
    </submittedName>
</protein>
<dbReference type="Pfam" id="PF14042">
    <property type="entry name" value="DUF4247"/>
    <property type="match status" value="1"/>
</dbReference>
<proteinExistence type="predicted"/>
<reference evidence="1 2" key="1">
    <citation type="submission" date="2018-05" db="EMBL/GenBank/DDBJ databases">
        <title>Genomic analysis of Gracilibacillus dipsosauri DD1 reveals novel features of a salt-tolerant amylase.</title>
        <authorList>
            <person name="Deutch C.E."/>
            <person name="Yang S."/>
        </authorList>
    </citation>
    <scope>NUCLEOTIDE SEQUENCE [LARGE SCALE GENOMIC DNA]</scope>
    <source>
        <strain evidence="1 2">DD1</strain>
    </source>
</reference>
<dbReference type="EMBL" id="QGTD01000006">
    <property type="protein sequence ID" value="PWU69182.1"/>
    <property type="molecule type" value="Genomic_DNA"/>
</dbReference>
<sequence length="201" mass="22370">MMICLLLVGCSQDNYNEATSFTEDAIQTSESKSEIIESVKNENSTNIEALISNHFPFVDSVVKDNSTSNIYGTDQFSVEELANLLAETVTPEEKSEYIDQQQILIYPDHFIVLKDSEEVPGATIIEVASDEFVRNHYSPNFLSTYFAIRILDDVLDVDDWAKKRRRACSSGDCYGGYSTYKRSTTNRGMSSVRGGGPSAGK</sequence>
<keyword evidence="2" id="KW-1185">Reference proteome</keyword>
<accession>A0A317L031</accession>
<comment type="caution">
    <text evidence="1">The sequence shown here is derived from an EMBL/GenBank/DDBJ whole genome shotgun (WGS) entry which is preliminary data.</text>
</comment>
<dbReference type="AlphaFoldDB" id="A0A317L031"/>
<organism evidence="1 2">
    <name type="scientific">Gracilibacillus dipsosauri</name>
    <dbReference type="NCBI Taxonomy" id="178340"/>
    <lineage>
        <taxon>Bacteria</taxon>
        <taxon>Bacillati</taxon>
        <taxon>Bacillota</taxon>
        <taxon>Bacilli</taxon>
        <taxon>Bacillales</taxon>
        <taxon>Bacillaceae</taxon>
        <taxon>Gracilibacillus</taxon>
    </lineage>
</organism>
<evidence type="ECO:0000313" key="1">
    <source>
        <dbReference type="EMBL" id="PWU69182.1"/>
    </source>
</evidence>
<dbReference type="InterPro" id="IPR025341">
    <property type="entry name" value="DUF4247"/>
</dbReference>
<evidence type="ECO:0000313" key="2">
    <source>
        <dbReference type="Proteomes" id="UP000245624"/>
    </source>
</evidence>